<evidence type="ECO:0000256" key="2">
    <source>
        <dbReference type="ARBA" id="ARBA00023315"/>
    </source>
</evidence>
<dbReference type="GO" id="GO:0016747">
    <property type="term" value="F:acyltransferase activity, transferring groups other than amino-acyl groups"/>
    <property type="evidence" value="ECO:0007669"/>
    <property type="project" value="InterPro"/>
</dbReference>
<dbReference type="OrthoDB" id="4936934at2"/>
<dbReference type="AlphaFoldDB" id="A0A1E7JJM1"/>
<evidence type="ECO:0000256" key="1">
    <source>
        <dbReference type="ARBA" id="ARBA00022679"/>
    </source>
</evidence>
<name>A0A1E7JJM1_9ACTN</name>
<dbReference type="InterPro" id="IPR000182">
    <property type="entry name" value="GNAT_dom"/>
</dbReference>
<dbReference type="InterPro" id="IPR050832">
    <property type="entry name" value="Bact_Acetyltransf"/>
</dbReference>
<reference evidence="4 5" key="1">
    <citation type="journal article" date="2016" name="Front. Microbiol.">
        <title>Comparative Genomics Analysis of Streptomyces Species Reveals Their Adaptation to the Marine Environment and Their Diversity at the Genomic Level.</title>
        <authorList>
            <person name="Tian X."/>
            <person name="Zhang Z."/>
            <person name="Yang T."/>
            <person name="Chen M."/>
            <person name="Li J."/>
            <person name="Chen F."/>
            <person name="Yang J."/>
            <person name="Li W."/>
            <person name="Zhang B."/>
            <person name="Zhang Z."/>
            <person name="Wu J."/>
            <person name="Zhang C."/>
            <person name="Long L."/>
            <person name="Xiao J."/>
        </authorList>
    </citation>
    <scope>NUCLEOTIDE SEQUENCE [LARGE SCALE GENOMIC DNA]</scope>
    <source>
        <strain evidence="4 5">SCSIO 10390</strain>
    </source>
</reference>
<evidence type="ECO:0000313" key="4">
    <source>
        <dbReference type="EMBL" id="OEU87841.1"/>
    </source>
</evidence>
<proteinExistence type="predicted"/>
<dbReference type="EMBL" id="LJGT01000040">
    <property type="protein sequence ID" value="OEU87841.1"/>
    <property type="molecule type" value="Genomic_DNA"/>
</dbReference>
<organism evidence="4 5">
    <name type="scientific">Streptomyces abyssalis</name>
    <dbReference type="NCBI Taxonomy" id="933944"/>
    <lineage>
        <taxon>Bacteria</taxon>
        <taxon>Bacillati</taxon>
        <taxon>Actinomycetota</taxon>
        <taxon>Actinomycetes</taxon>
        <taxon>Kitasatosporales</taxon>
        <taxon>Streptomycetaceae</taxon>
        <taxon>Streptomyces</taxon>
    </lineage>
</organism>
<dbReference type="Pfam" id="PF00583">
    <property type="entry name" value="Acetyltransf_1"/>
    <property type="match status" value="1"/>
</dbReference>
<dbReference type="Proteomes" id="UP000176087">
    <property type="component" value="Unassembled WGS sequence"/>
</dbReference>
<keyword evidence="2" id="KW-0012">Acyltransferase</keyword>
<sequence length="190" mass="20950">MNRIDVRPVRTGELEAVAVLRWQWAQERQRTPVTSRDEFVRRFVTWALEHESSHRCLVVAREGTCGAEAGGDTDREDIREMACDEGTLLGMAWLAITRRVPHPGAPERASGDVQCVYVVPDERDGGLGARLMDGVLALARDLGLERVTVHSSDRAVTAYTRAGFAHSPLLLQAEVAREGQPGTRTAPVRP</sequence>
<dbReference type="SUPFAM" id="SSF55729">
    <property type="entry name" value="Acyl-CoA N-acyltransferases (Nat)"/>
    <property type="match status" value="1"/>
</dbReference>
<dbReference type="CDD" id="cd04301">
    <property type="entry name" value="NAT_SF"/>
    <property type="match status" value="1"/>
</dbReference>
<keyword evidence="1" id="KW-0808">Transferase</keyword>
<evidence type="ECO:0000313" key="5">
    <source>
        <dbReference type="Proteomes" id="UP000176087"/>
    </source>
</evidence>
<dbReference type="STRING" id="933944.AN215_16220"/>
<dbReference type="InterPro" id="IPR016181">
    <property type="entry name" value="Acyl_CoA_acyltransferase"/>
</dbReference>
<gene>
    <name evidence="4" type="ORF">AN215_16220</name>
</gene>
<dbReference type="PATRIC" id="fig|933944.5.peg.1285"/>
<comment type="caution">
    <text evidence="4">The sequence shown here is derived from an EMBL/GenBank/DDBJ whole genome shotgun (WGS) entry which is preliminary data.</text>
</comment>
<evidence type="ECO:0000259" key="3">
    <source>
        <dbReference type="PROSITE" id="PS51186"/>
    </source>
</evidence>
<keyword evidence="5" id="KW-1185">Reference proteome</keyword>
<feature type="domain" description="N-acetyltransferase" evidence="3">
    <location>
        <begin position="4"/>
        <end position="187"/>
    </location>
</feature>
<dbReference type="Gene3D" id="3.40.630.30">
    <property type="match status" value="1"/>
</dbReference>
<dbReference type="PROSITE" id="PS51186">
    <property type="entry name" value="GNAT"/>
    <property type="match status" value="1"/>
</dbReference>
<accession>A0A1E7JJM1</accession>
<dbReference type="PANTHER" id="PTHR43877">
    <property type="entry name" value="AMINOALKYLPHOSPHONATE N-ACETYLTRANSFERASE-RELATED-RELATED"/>
    <property type="match status" value="1"/>
</dbReference>
<protein>
    <recommendedName>
        <fullName evidence="3">N-acetyltransferase domain-containing protein</fullName>
    </recommendedName>
</protein>
<dbReference type="RefSeq" id="WP_070013690.1">
    <property type="nucleotide sequence ID" value="NZ_LJGS01000044.1"/>
</dbReference>